<accession>U2X983</accession>
<dbReference type="Proteomes" id="UP000016424">
    <property type="component" value="Unassembled WGS sequence"/>
</dbReference>
<protein>
    <submittedName>
        <fullName evidence="1">Uncharacterized protein</fullName>
    </submittedName>
</protein>
<name>U2X983_GEOKU</name>
<comment type="caution">
    <text evidence="1">The sequence shown here is derived from an EMBL/GenBank/DDBJ whole genome shotgun (WGS) entry which is preliminary data.</text>
</comment>
<dbReference type="EMBL" id="BASG01000077">
    <property type="protein sequence ID" value="GAD15382.1"/>
    <property type="molecule type" value="Genomic_DNA"/>
</dbReference>
<dbReference type="AlphaFoldDB" id="U2X983"/>
<reference evidence="2" key="1">
    <citation type="journal article" date="2013" name="Genome">
        <title>Draft Genome Sequence of Geobacillus kaustophilus GBlys, a Lysogenic Strain with Bacteriophage phiOH2.</title>
        <authorList>
            <person name="Doi K."/>
            <person name="Mori K."/>
            <person name="Martono H."/>
            <person name="Nagayoshi Y."/>
            <person name="Fujino Y."/>
            <person name="Tashiro K."/>
            <person name="Kuhara S."/>
            <person name="Ohshima T."/>
        </authorList>
    </citation>
    <scope>NUCLEOTIDE SEQUENCE [LARGE SCALE GENOMIC DNA]</scope>
    <source>
        <strain evidence="2">GBlys</strain>
    </source>
</reference>
<evidence type="ECO:0000313" key="2">
    <source>
        <dbReference type="Proteomes" id="UP000016424"/>
    </source>
</evidence>
<sequence>MIFQCLSETFFCVVQNLCKILLSCYLVRKGGEIRLLFS</sequence>
<evidence type="ECO:0000313" key="1">
    <source>
        <dbReference type="EMBL" id="GAD15382.1"/>
    </source>
</evidence>
<gene>
    <name evidence="1" type="ORF">GBL_3599</name>
</gene>
<proteinExistence type="predicted"/>
<organism evidence="1 2">
    <name type="scientific">Geobacillus kaustophilus GBlys</name>
    <dbReference type="NCBI Taxonomy" id="1337888"/>
    <lineage>
        <taxon>Bacteria</taxon>
        <taxon>Bacillati</taxon>
        <taxon>Bacillota</taxon>
        <taxon>Bacilli</taxon>
        <taxon>Bacillales</taxon>
        <taxon>Anoxybacillaceae</taxon>
        <taxon>Geobacillus</taxon>
        <taxon>Geobacillus thermoleovorans group</taxon>
    </lineage>
</organism>